<evidence type="ECO:0000256" key="14">
    <source>
        <dbReference type="ARBA" id="ARBA00073619"/>
    </source>
</evidence>
<dbReference type="GO" id="GO:0003723">
    <property type="term" value="F:RNA binding"/>
    <property type="evidence" value="ECO:0000318"/>
    <property type="project" value="GO_Central"/>
</dbReference>
<evidence type="ECO:0000256" key="9">
    <source>
        <dbReference type="ARBA" id="ARBA00023242"/>
    </source>
</evidence>
<dbReference type="FunFam" id="2.40.50.140:FF:000155">
    <property type="entry name" value="rRNA biogenesis protein RRP5"/>
    <property type="match status" value="1"/>
</dbReference>
<dbReference type="CDD" id="cd05708">
    <property type="entry name" value="S1_Rrp5_repeat_sc12"/>
    <property type="match status" value="1"/>
</dbReference>
<keyword evidence="2" id="KW-1017">Isopeptide bond</keyword>
<dbReference type="Pfam" id="PF23231">
    <property type="entry name" value="HAT_Syf1_CNRKL1_C"/>
    <property type="match status" value="1"/>
</dbReference>
<evidence type="ECO:0000256" key="6">
    <source>
        <dbReference type="ARBA" id="ARBA00022737"/>
    </source>
</evidence>
<feature type="domain" description="S1 motif" evidence="18">
    <location>
        <begin position="220"/>
        <end position="286"/>
    </location>
</feature>
<keyword evidence="7" id="KW-0832">Ubl conjugation</keyword>
<dbReference type="RefSeq" id="XP_021856143.1">
    <property type="nucleotide sequence ID" value="XM_022000451.2"/>
</dbReference>
<keyword evidence="8" id="KW-0007">Acetylation</keyword>
<comment type="subunit">
    <text evidence="12">Interacts with NF-kappa-B p50/NFKB1 and NF-kappa-B p65/RELA.</text>
</comment>
<dbReference type="InterPro" id="IPR003107">
    <property type="entry name" value="HAT"/>
</dbReference>
<dbReference type="KEGG" id="soe:110795442"/>
<dbReference type="SUPFAM" id="SSF50249">
    <property type="entry name" value="Nucleic acid-binding proteins"/>
    <property type="match status" value="12"/>
</dbReference>
<keyword evidence="6" id="KW-0677">Repeat</keyword>
<keyword evidence="9" id="KW-0539">Nucleus</keyword>
<feature type="domain" description="S1 motif" evidence="18">
    <location>
        <begin position="121"/>
        <end position="204"/>
    </location>
</feature>
<reference evidence="19" key="1">
    <citation type="journal article" date="2021" name="Nat. Commun.">
        <title>Genomic analyses provide insights into spinach domestication and the genetic basis of agronomic traits.</title>
        <authorList>
            <person name="Cai X."/>
            <person name="Sun X."/>
            <person name="Xu C."/>
            <person name="Sun H."/>
            <person name="Wang X."/>
            <person name="Ge C."/>
            <person name="Zhang Z."/>
            <person name="Wang Q."/>
            <person name="Fei Z."/>
            <person name="Jiao C."/>
            <person name="Wang Q."/>
        </authorList>
    </citation>
    <scope>NUCLEOTIDE SEQUENCE [LARGE SCALE GENOMIC DNA]</scope>
    <source>
        <strain evidence="19">cv. Varoflay</strain>
    </source>
</reference>
<dbReference type="SUPFAM" id="SSF48452">
    <property type="entry name" value="TPR-like"/>
    <property type="match status" value="2"/>
</dbReference>
<evidence type="ECO:0000256" key="16">
    <source>
        <dbReference type="ARBA" id="ARBA00080810"/>
    </source>
</evidence>
<sequence length="1896" mass="211493">MAPPHNKNLKRKSGERQNKPLKSGDTAPSQALPLQFDDDAPDFPRGGGSRLSREERDGIKAEVDEEFDAELRDSKRKKNSKKKNHANTPIDDDFGSLFGEGISGKLPRFANKITLKNLSPGMKLFGVVAEVNEKDLAVSLPGGLRGLVRASEAVEPALADNIKDVEGHFLSGLYHVGQLVSCVVLKVDDDKKETGKGKVWLSLRLSLLHKGYSLDAVQEGMVLTANVKSIEDHGYILHFGLPSFTGFLPKKSDKDARELKMTAGQLVQGVVKNIDNVRKVVYLTTDRDMVSKCVMKDLKGFSLDLLVPGMMVNARIQSTLENGIMLSFLTYFTGTVDIFHLQNGFPSSNWKTQYEKNKKVNARILFIDPSSRAVGLTMNPHLLLNKAPPSLVKTGEIYEHAKVVRIDKDWGLLLEIPSSPAPTPAYVTIGDVADKDIHKLEKTFREGTDVRARILGFRHLEGLAMGVLKASAFEGAVFTHADVKPGMVVKAKVISVMSSGAIVQFPSGVKALCPLVHMSEYDIEKPRKKFKIGAEFIFRVLGCKSKRITVTHKKTLVKSKLSILSSYTDATEGLITHGWITKIEMLGCFVRFYNGVHGFAPRSELGLEPRCDTSSRYHVGQVVKCRVTSSIPASRRISLSFIISPTKVSEDDMVKLGSVVSGVVELVMPNAIFLHVNVKGNMKGTLYTEHLADHQGQSAQLKSVLKPGHELPELLVLDIEGNNIILSAKYSLIHAKPQLPADTTQITLNSVINGYVCNLIETGCFVRFLGRLTGFSPRKKALDDRNINLSEAFFVGQSVRCNVLEINNESDRLTLSLKQSSCSSTDTSFLQSYFLTEEKITAIQVSDSNSAEFGWPENLNIGCVVEGKINEAKDFGVVISFEKYSDVFGFITQYQLSGKTLETGSTIKAIVLDVSKSERLVDLSLKPEFVEGSKKDVCVAKKKRRRESKEFKVHETVKAVVELVKEDYLVVSLPEHNFSIGYAAVADYNMQKLHRKQFSTGETVVATIMALPSDSTAGRLLLLLESCNQAVETSSSKKAKKRSGYDIGSLVHAEITDIKPLEMWLKFGIGFRGRVHIAEVNDEFGVEDPFSAYKVGQALTARIVANCVKPENNKKGSPWELSLKPSMISGSSAMEKMQITEDFNFSVGQHVSGYVYKVDKEWVWLAVSRQVKAKLFILDSASEPSDLEKFQKRFRLGASLSGYILSMSKEWKSLRLVLHPFSTTSDGLIGGTENSYTSDEKEVCHVHNGDVLGGRVWKILPGVAGILVQIGPHIYGKVHYTELADPWVSDPLSGYHEGQFVKCKVLEINHLAKGSVHIDLSLRSLEDTESRDSHSGFIQKIEDLQPDMVVNGYVKSVTPKGCFILLSRNVDAKIKVANLSDGYVEDLVKEFPVGKLVKGKVLSVEPLSKRVEVTLKTDNKSSRFELSDYGSVKVGHVVSGRIKRVESFGLFIVIDNANLVGLCHVSEISDDHVDNLDDLFRAGERVTAKVLKVDLERHRISLGMKASYFDDEEHGNDNKMVQVDSVNSSITVPQAKGDTTQVEHSDSAFLEDGSALVQVESRASVPPLEVTLDDLEDDEVIDQPDNKETNTNCSIAVDEKSKRQAKKKAKEEKELQIRAAEQRLLEADIPRTSDEFEKVVRSSPNSSFVWIKYMQFMLSMADVEGARSVAERALKTINLTCETEKLNVWVAYLNLENQYGNPHEEAVVRLFQRALQYCDHLNLHLELLGLYERTEQHKLADELLEKMVKKFKQSCEVWMRQIQWLLKQNPEEVDKMMNRALLSLPKHEHIQFLSQVAVLQFKNGVPDKGRSIFEKMLREYPKRRDLWSVYLDQEIRLGDVDNTRALFERAISLSLPARKMKFLFKKYHTYEKSLGDEKRIQNVAQKAKEYVATSTV</sequence>
<dbReference type="GO" id="GO:0006364">
    <property type="term" value="P:rRNA processing"/>
    <property type="evidence" value="ECO:0007669"/>
    <property type="project" value="UniProtKB-KW"/>
</dbReference>
<feature type="domain" description="S1 motif" evidence="18">
    <location>
        <begin position="657"/>
        <end position="729"/>
    </location>
</feature>
<dbReference type="CDD" id="cd05693">
    <property type="entry name" value="S1_Rrp5_repeat_hs1_sc1"/>
    <property type="match status" value="1"/>
</dbReference>
<evidence type="ECO:0000256" key="2">
    <source>
        <dbReference type="ARBA" id="ARBA00022499"/>
    </source>
</evidence>
<feature type="domain" description="S1 motif" evidence="18">
    <location>
        <begin position="1347"/>
        <end position="1416"/>
    </location>
</feature>
<proteinExistence type="predicted"/>
<feature type="compositionally biased region" description="Basic and acidic residues" evidence="17">
    <location>
        <begin position="51"/>
        <end position="62"/>
    </location>
</feature>
<dbReference type="FunFam" id="2.40.50.140:FF:000103">
    <property type="entry name" value="protein RRP5 homolog"/>
    <property type="match status" value="1"/>
</dbReference>
<evidence type="ECO:0000259" key="18">
    <source>
        <dbReference type="PROSITE" id="PS50126"/>
    </source>
</evidence>
<keyword evidence="3" id="KW-0690">Ribosome biogenesis</keyword>
<dbReference type="InterPro" id="IPR057300">
    <property type="entry name" value="OB_Rrp5"/>
</dbReference>
<dbReference type="CDD" id="cd05694">
    <property type="entry name" value="S1_Rrp5_repeat_hs2_sc2"/>
    <property type="match status" value="1"/>
</dbReference>
<dbReference type="GeneID" id="110795442"/>
<dbReference type="Gene3D" id="1.25.40.10">
    <property type="entry name" value="Tetratricopeptide repeat domain"/>
    <property type="match status" value="2"/>
</dbReference>
<evidence type="ECO:0000256" key="1">
    <source>
        <dbReference type="ARBA" id="ARBA00004604"/>
    </source>
</evidence>
<dbReference type="InterPro" id="IPR003029">
    <property type="entry name" value="S1_domain"/>
</dbReference>
<dbReference type="InterPro" id="IPR045209">
    <property type="entry name" value="Rrp5"/>
</dbReference>
<dbReference type="GO" id="GO:0005730">
    <property type="term" value="C:nucleolus"/>
    <property type="evidence" value="ECO:0000318"/>
    <property type="project" value="GO_Central"/>
</dbReference>
<dbReference type="OrthoDB" id="412781at2759"/>
<keyword evidence="10" id="KW-0687">Ribonucleoprotein</keyword>
<evidence type="ECO:0000313" key="19">
    <source>
        <dbReference type="Proteomes" id="UP000813463"/>
    </source>
</evidence>
<dbReference type="InterPro" id="IPR055430">
    <property type="entry name" value="HAT_Syf1_CNRKL1_C"/>
</dbReference>
<dbReference type="InterPro" id="IPR048059">
    <property type="entry name" value="Rrp5_S1_rpt_hs1_sc1"/>
</dbReference>
<dbReference type="Pfam" id="PF23459">
    <property type="entry name" value="S1_RRP5"/>
    <property type="match status" value="2"/>
</dbReference>
<keyword evidence="4" id="KW-0698">rRNA processing</keyword>
<reference evidence="20" key="2">
    <citation type="submission" date="2025-08" db="UniProtKB">
        <authorList>
            <consortium name="RefSeq"/>
        </authorList>
    </citation>
    <scope>IDENTIFICATION</scope>
    <source>
        <tissue evidence="20">Leaf</tissue>
    </source>
</reference>
<protein>
    <recommendedName>
        <fullName evidence="13">Protein RRP5 homolog</fullName>
    </recommendedName>
    <alternativeName>
        <fullName evidence="16">Programmed cell death protein 11</fullName>
    </alternativeName>
    <alternativeName>
        <fullName evidence="15">Ribosomal RNA-processing protein 5</fullName>
    </alternativeName>
    <alternativeName>
        <fullName evidence="14">rRNA biogenesis protein RRP5</fullName>
    </alternativeName>
</protein>
<comment type="subcellular location">
    <subcellularLocation>
        <location evidence="1">Nucleus</location>
        <location evidence="1">Nucleolus</location>
    </subcellularLocation>
</comment>
<evidence type="ECO:0000256" key="7">
    <source>
        <dbReference type="ARBA" id="ARBA00022843"/>
    </source>
</evidence>
<evidence type="ECO:0000256" key="5">
    <source>
        <dbReference type="ARBA" id="ARBA00022553"/>
    </source>
</evidence>
<accession>A0A9R0IWB0</accession>
<dbReference type="FunFam" id="1.25.40.10:FF:000065">
    <property type="entry name" value="Programmed cell death 11"/>
    <property type="match status" value="1"/>
</dbReference>
<dbReference type="Pfam" id="PF24682">
    <property type="entry name" value="OB_RRP5"/>
    <property type="match status" value="1"/>
</dbReference>
<evidence type="ECO:0000256" key="15">
    <source>
        <dbReference type="ARBA" id="ARBA00076674"/>
    </source>
</evidence>
<feature type="region of interest" description="Disordered" evidence="17">
    <location>
        <begin position="1"/>
        <end position="94"/>
    </location>
</feature>
<evidence type="ECO:0000256" key="4">
    <source>
        <dbReference type="ARBA" id="ARBA00022552"/>
    </source>
</evidence>
<dbReference type="Proteomes" id="UP000813463">
    <property type="component" value="Chromosome 6"/>
</dbReference>
<evidence type="ECO:0000313" key="20">
    <source>
        <dbReference type="RefSeq" id="XP_021856143.1"/>
    </source>
</evidence>
<name>A0A9R0IWB0_SPIOL</name>
<dbReference type="Pfam" id="PF00575">
    <property type="entry name" value="S1"/>
    <property type="match status" value="3"/>
</dbReference>
<organism evidence="19 20">
    <name type="scientific">Spinacia oleracea</name>
    <name type="common">Spinach</name>
    <dbReference type="NCBI Taxonomy" id="3562"/>
    <lineage>
        <taxon>Eukaryota</taxon>
        <taxon>Viridiplantae</taxon>
        <taxon>Streptophyta</taxon>
        <taxon>Embryophyta</taxon>
        <taxon>Tracheophyta</taxon>
        <taxon>Spermatophyta</taxon>
        <taxon>Magnoliopsida</taxon>
        <taxon>eudicotyledons</taxon>
        <taxon>Gunneridae</taxon>
        <taxon>Pentapetalae</taxon>
        <taxon>Caryophyllales</taxon>
        <taxon>Chenopodiaceae</taxon>
        <taxon>Chenopodioideae</taxon>
        <taxon>Anserineae</taxon>
        <taxon>Spinacia</taxon>
    </lineage>
</organism>
<dbReference type="FunFam" id="2.40.50.140:FF:000179">
    <property type="entry name" value="rRNA biogenesis protein RRP5"/>
    <property type="match status" value="1"/>
</dbReference>
<feature type="domain" description="S1 motif" evidence="18">
    <location>
        <begin position="1148"/>
        <end position="1219"/>
    </location>
</feature>
<feature type="domain" description="S1 motif" evidence="18">
    <location>
        <begin position="1249"/>
        <end position="1323"/>
    </location>
</feature>
<dbReference type="PROSITE" id="PS50126">
    <property type="entry name" value="S1"/>
    <property type="match status" value="14"/>
</dbReference>
<feature type="domain" description="S1 motif" evidence="18">
    <location>
        <begin position="486"/>
        <end position="553"/>
    </location>
</feature>
<evidence type="ECO:0000256" key="17">
    <source>
        <dbReference type="SAM" id="MobiDB-lite"/>
    </source>
</evidence>
<keyword evidence="5" id="KW-0597">Phosphoprotein</keyword>
<dbReference type="FunFam" id="2.40.50.140:FF:000159">
    <property type="entry name" value="rRNA biogenesis protein rrp5"/>
    <property type="match status" value="1"/>
</dbReference>
<evidence type="ECO:0000256" key="8">
    <source>
        <dbReference type="ARBA" id="ARBA00022990"/>
    </source>
</evidence>
<feature type="domain" description="S1 motif" evidence="18">
    <location>
        <begin position="395"/>
        <end position="469"/>
    </location>
</feature>
<dbReference type="SMART" id="SM00386">
    <property type="entry name" value="HAT"/>
    <property type="match status" value="6"/>
</dbReference>
<feature type="domain" description="S1 motif" evidence="18">
    <location>
        <begin position="309"/>
        <end position="379"/>
    </location>
</feature>
<dbReference type="InterPro" id="IPR011990">
    <property type="entry name" value="TPR-like_helical_dom_sf"/>
</dbReference>
<evidence type="ECO:0000256" key="3">
    <source>
        <dbReference type="ARBA" id="ARBA00022517"/>
    </source>
</evidence>
<feature type="domain" description="S1 motif" evidence="18">
    <location>
        <begin position="862"/>
        <end position="926"/>
    </location>
</feature>
<gene>
    <name evidence="20" type="primary">LOC110795442</name>
</gene>
<dbReference type="InterPro" id="IPR057302">
    <property type="entry name" value="Rrp5_S1"/>
</dbReference>
<keyword evidence="19" id="KW-1185">Reference proteome</keyword>
<comment type="function">
    <text evidence="11">Essential for the generation of mature 18S rRNA, specifically necessary for cleavages at sites A0, 1 and 2 of the 47S precursor. Directly interacts with U3 snoRNA.</text>
</comment>
<evidence type="ECO:0000256" key="13">
    <source>
        <dbReference type="ARBA" id="ARBA00067510"/>
    </source>
</evidence>
<dbReference type="Gene3D" id="2.40.50.140">
    <property type="entry name" value="Nucleic acid-binding proteins"/>
    <property type="match status" value="10"/>
</dbReference>
<dbReference type="Pfam" id="PF24685">
    <property type="entry name" value="OB_RRP5_4th"/>
    <property type="match status" value="1"/>
</dbReference>
<dbReference type="SMART" id="SM00316">
    <property type="entry name" value="S1"/>
    <property type="match status" value="15"/>
</dbReference>
<dbReference type="FunFam" id="2.40.50.140:FF:000148">
    <property type="entry name" value="protein RRP5 homolog isoform X1"/>
    <property type="match status" value="1"/>
</dbReference>
<feature type="domain" description="S1 motif" evidence="18">
    <location>
        <begin position="1435"/>
        <end position="1505"/>
    </location>
</feature>
<dbReference type="CDD" id="cd05695">
    <property type="entry name" value="S1_Rrp5_repeat_hs3"/>
    <property type="match status" value="1"/>
</dbReference>
<feature type="domain" description="S1 motif" evidence="18">
    <location>
        <begin position="1048"/>
        <end position="1124"/>
    </location>
</feature>
<dbReference type="InterPro" id="IPR057301">
    <property type="entry name" value="Rrp5_OB_4th"/>
</dbReference>
<dbReference type="GO" id="GO:0032040">
    <property type="term" value="C:small-subunit processome"/>
    <property type="evidence" value="ECO:0000318"/>
    <property type="project" value="GO_Central"/>
</dbReference>
<evidence type="ECO:0000256" key="10">
    <source>
        <dbReference type="ARBA" id="ARBA00023274"/>
    </source>
</evidence>
<dbReference type="PANTHER" id="PTHR23270:SF10">
    <property type="entry name" value="PROTEIN RRP5 HOMOLOG"/>
    <property type="match status" value="1"/>
</dbReference>
<dbReference type="PANTHER" id="PTHR23270">
    <property type="entry name" value="PROGRAMMED CELL DEATH PROTEIN 11 PRE-RRNA PROCESSING PROTEIN RRP5"/>
    <property type="match status" value="1"/>
</dbReference>
<feature type="compositionally biased region" description="Basic residues" evidence="17">
    <location>
        <begin position="74"/>
        <end position="85"/>
    </location>
</feature>
<evidence type="ECO:0000256" key="12">
    <source>
        <dbReference type="ARBA" id="ARBA00062488"/>
    </source>
</evidence>
<dbReference type="InterPro" id="IPR012340">
    <property type="entry name" value="NA-bd_OB-fold"/>
</dbReference>
<feature type="domain" description="S1 motif" evidence="18">
    <location>
        <begin position="573"/>
        <end position="642"/>
    </location>
</feature>
<evidence type="ECO:0000256" key="11">
    <source>
        <dbReference type="ARBA" id="ARBA00059726"/>
    </source>
</evidence>
<feature type="domain" description="S1 motif" evidence="18">
    <location>
        <begin position="749"/>
        <end position="818"/>
    </location>
</feature>